<sequence>MGEERRNINNNTHIVLYDEVSGLCPKCSKPLMVQNGKRKIKIYEVAHIYPFSPRKGEKELLKNEPLLCDDVDSEDNLIALCRDCHKLFDNPRTIEGYREICAIKKQLRQAAQIKNRQYNFKIEEDIKEIIDKLSTLEPREDSQLSYNAMRVDDKINSESGPVFKIKIKAQVTYFYTEIKKLFQQLDQRIPNTSEIIFNEVKTYYLTLKRENLSQSEIYDHLINWIKTNTKETNNVAAEVLVCFFIQNCEVYS</sequence>
<dbReference type="Pfam" id="PF13391">
    <property type="entry name" value="HNH_2"/>
    <property type="match status" value="1"/>
</dbReference>
<feature type="domain" description="HNH nuclease" evidence="1">
    <location>
        <begin position="42"/>
        <end position="90"/>
    </location>
</feature>
<organism evidence="3 4">
    <name type="scientific">Buttiauxella gaviniae ATCC 51604</name>
    <dbReference type="NCBI Taxonomy" id="1354253"/>
    <lineage>
        <taxon>Bacteria</taxon>
        <taxon>Pseudomonadati</taxon>
        <taxon>Pseudomonadota</taxon>
        <taxon>Gammaproteobacteria</taxon>
        <taxon>Enterobacterales</taxon>
        <taxon>Enterobacteriaceae</taxon>
        <taxon>Buttiauxella</taxon>
    </lineage>
</organism>
<name>A0A1B7HX21_9ENTR</name>
<dbReference type="InterPro" id="IPR003615">
    <property type="entry name" value="HNH_nuc"/>
</dbReference>
<accession>A0A1B7HX21</accession>
<dbReference type="Proteomes" id="UP000078504">
    <property type="component" value="Unassembled WGS sequence"/>
</dbReference>
<dbReference type="Pfam" id="PF20277">
    <property type="entry name" value="CTD11"/>
    <property type="match status" value="1"/>
</dbReference>
<comment type="caution">
    <text evidence="3">The sequence shown here is derived from an EMBL/GenBank/DDBJ whole genome shotgun (WGS) entry which is preliminary data.</text>
</comment>
<gene>
    <name evidence="3" type="ORF">M977_02753</name>
</gene>
<feature type="domain" description="ABC-three component systems C-terminal" evidence="2">
    <location>
        <begin position="119"/>
        <end position="251"/>
    </location>
</feature>
<dbReference type="EMBL" id="LXEP01000026">
    <property type="protein sequence ID" value="OAT20222.1"/>
    <property type="molecule type" value="Genomic_DNA"/>
</dbReference>
<proteinExistence type="predicted"/>
<dbReference type="RefSeq" id="WP_064515981.1">
    <property type="nucleotide sequence ID" value="NZ_LXEP01000026.1"/>
</dbReference>
<protein>
    <submittedName>
        <fullName evidence="3">Uncharacterized protein</fullName>
    </submittedName>
</protein>
<evidence type="ECO:0000259" key="1">
    <source>
        <dbReference type="Pfam" id="PF13391"/>
    </source>
</evidence>
<dbReference type="InterPro" id="IPR046921">
    <property type="entry name" value="ABC-3C_CTD11"/>
</dbReference>
<evidence type="ECO:0000259" key="2">
    <source>
        <dbReference type="Pfam" id="PF20277"/>
    </source>
</evidence>
<dbReference type="PATRIC" id="fig|1354253.4.peg.2798"/>
<evidence type="ECO:0000313" key="3">
    <source>
        <dbReference type="EMBL" id="OAT20222.1"/>
    </source>
</evidence>
<dbReference type="AlphaFoldDB" id="A0A1B7HX21"/>
<evidence type="ECO:0000313" key="4">
    <source>
        <dbReference type="Proteomes" id="UP000078504"/>
    </source>
</evidence>
<reference evidence="3 4" key="1">
    <citation type="submission" date="2016-04" db="EMBL/GenBank/DDBJ databases">
        <title>ATOL: Assembling a taxonomically balanced genome-scale reconstruction of the evolutionary history of the Enterobacteriaceae.</title>
        <authorList>
            <person name="Plunkett G.III."/>
            <person name="Neeno-Eckwall E.C."/>
            <person name="Glasner J.D."/>
            <person name="Perna N.T."/>
        </authorList>
    </citation>
    <scope>NUCLEOTIDE SEQUENCE [LARGE SCALE GENOMIC DNA]</scope>
    <source>
        <strain evidence="3 4">ATCC 51604</strain>
    </source>
</reference>